<comment type="caution">
    <text evidence="5">The sequence shown here is derived from an EMBL/GenBank/DDBJ whole genome shotgun (WGS) entry which is preliminary data.</text>
</comment>
<sequence>MSELNIKSAEECRYDAVALGEVMMRIDPGDVPTARARTARIWHGGGETNVAEGLAYCFAMRTAVVTALVDDGIGHNIANQLREAGVDTSRIIWFSTDGKGKFSTDAKGTLHNGINFTWSGKGVLPSLTEYYRAHTPIRELAPGDVDFAGLFADGVRWFHTGGIYALISPTSGAVAIEAMQAAGEAGTFRAFDLNYRSKVEPDKDRAREQNRKIVALTDFLVGNQSDFDDALGESSRKVGKDEPFDV</sequence>
<keyword evidence="2" id="KW-0808">Transferase</keyword>
<accession>A0A0F8WKM0</accession>
<evidence type="ECO:0000256" key="1">
    <source>
        <dbReference type="ARBA" id="ARBA00010688"/>
    </source>
</evidence>
<keyword evidence="3" id="KW-0418">Kinase</keyword>
<dbReference type="Gene3D" id="3.40.1190.20">
    <property type="match status" value="1"/>
</dbReference>
<dbReference type="EMBL" id="LAZR01068891">
    <property type="protein sequence ID" value="KKK48790.1"/>
    <property type="molecule type" value="Genomic_DNA"/>
</dbReference>
<dbReference type="PANTHER" id="PTHR43320">
    <property type="entry name" value="SUGAR KINASE"/>
    <property type="match status" value="1"/>
</dbReference>
<dbReference type="GO" id="GO:0016301">
    <property type="term" value="F:kinase activity"/>
    <property type="evidence" value="ECO:0007669"/>
    <property type="project" value="UniProtKB-KW"/>
</dbReference>
<evidence type="ECO:0000256" key="3">
    <source>
        <dbReference type="ARBA" id="ARBA00022777"/>
    </source>
</evidence>
<evidence type="ECO:0000256" key="4">
    <source>
        <dbReference type="SAM" id="MobiDB-lite"/>
    </source>
</evidence>
<evidence type="ECO:0000256" key="2">
    <source>
        <dbReference type="ARBA" id="ARBA00022679"/>
    </source>
</evidence>
<protein>
    <submittedName>
        <fullName evidence="5">Uncharacterized protein</fullName>
    </submittedName>
</protein>
<comment type="similarity">
    <text evidence="1">Belongs to the carbohydrate kinase PfkB family.</text>
</comment>
<dbReference type="AlphaFoldDB" id="A0A0F8WKM0"/>
<dbReference type="InterPro" id="IPR052700">
    <property type="entry name" value="Carb_kinase_PfkB-like"/>
</dbReference>
<feature type="compositionally biased region" description="Basic and acidic residues" evidence="4">
    <location>
        <begin position="234"/>
        <end position="246"/>
    </location>
</feature>
<feature type="non-terminal residue" evidence="5">
    <location>
        <position position="246"/>
    </location>
</feature>
<dbReference type="InterPro" id="IPR029056">
    <property type="entry name" value="Ribokinase-like"/>
</dbReference>
<feature type="region of interest" description="Disordered" evidence="4">
    <location>
        <begin position="225"/>
        <end position="246"/>
    </location>
</feature>
<organism evidence="5">
    <name type="scientific">marine sediment metagenome</name>
    <dbReference type="NCBI Taxonomy" id="412755"/>
    <lineage>
        <taxon>unclassified sequences</taxon>
        <taxon>metagenomes</taxon>
        <taxon>ecological metagenomes</taxon>
    </lineage>
</organism>
<evidence type="ECO:0000313" key="5">
    <source>
        <dbReference type="EMBL" id="KKK48790.1"/>
    </source>
</evidence>
<gene>
    <name evidence="5" type="ORF">LCGC14_3141600</name>
</gene>
<reference evidence="5" key="1">
    <citation type="journal article" date="2015" name="Nature">
        <title>Complex archaea that bridge the gap between prokaryotes and eukaryotes.</title>
        <authorList>
            <person name="Spang A."/>
            <person name="Saw J.H."/>
            <person name="Jorgensen S.L."/>
            <person name="Zaremba-Niedzwiedzka K."/>
            <person name="Martijn J."/>
            <person name="Lind A.E."/>
            <person name="van Eijk R."/>
            <person name="Schleper C."/>
            <person name="Guy L."/>
            <person name="Ettema T.J."/>
        </authorList>
    </citation>
    <scope>NUCLEOTIDE SEQUENCE</scope>
</reference>
<name>A0A0F8WKM0_9ZZZZ</name>
<proteinExistence type="inferred from homology"/>
<dbReference type="SUPFAM" id="SSF53613">
    <property type="entry name" value="Ribokinase-like"/>
    <property type="match status" value="1"/>
</dbReference>